<evidence type="ECO:0000256" key="2">
    <source>
        <dbReference type="ARBA" id="ARBA00022643"/>
    </source>
</evidence>
<dbReference type="RefSeq" id="WP_091831198.1">
    <property type="nucleotide sequence ID" value="NZ_FNZK01000008.1"/>
</dbReference>
<keyword evidence="2" id="KW-0288">FMN</keyword>
<dbReference type="InterPro" id="IPR029039">
    <property type="entry name" value="Flavoprotein-like_sf"/>
</dbReference>
<sequence>MKVVAINGSPRKKWNTADLLNKVLEGAASEGADTKLIHLYDLKYRGCISCFACKKKDGKSYGQCVMDDDLTAVLAKIKKADVVVLGSPIYLANITGQMKSLLERMIFQSMLYDKDHSSLVEKKKPVAFIYTMNVNDERAQDYDYIYKMNERYLKHVFGYAESFLSTDTYQFSDYKKYDTSLFDSEAKAKRHKEVFPQDCERAFALGAKLARTKLEDL</sequence>
<reference evidence="4 5" key="1">
    <citation type="submission" date="2016-10" db="EMBL/GenBank/DDBJ databases">
        <authorList>
            <person name="de Groot N.N."/>
        </authorList>
    </citation>
    <scope>NUCLEOTIDE SEQUENCE [LARGE SCALE GENOMIC DNA]</scope>
    <source>
        <strain evidence="4 5">DSM 2179</strain>
    </source>
</reference>
<evidence type="ECO:0000313" key="4">
    <source>
        <dbReference type="EMBL" id="SEJ46904.1"/>
    </source>
</evidence>
<dbReference type="PANTHER" id="PTHR43278:SF2">
    <property type="entry name" value="IRON-SULFUR FLAVOPROTEIN"/>
    <property type="match status" value="1"/>
</dbReference>
<accession>A0A1H6Z4K3</accession>
<dbReference type="GO" id="GO:0016491">
    <property type="term" value="F:oxidoreductase activity"/>
    <property type="evidence" value="ECO:0007669"/>
    <property type="project" value="InterPro"/>
</dbReference>
<dbReference type="STRING" id="84035.SAMN05660742_10891"/>
<evidence type="ECO:0000313" key="5">
    <source>
        <dbReference type="Proteomes" id="UP000199662"/>
    </source>
</evidence>
<dbReference type="PANTHER" id="PTHR43278">
    <property type="entry name" value="NAD(P)H-DEPENDENT FMN-CONTAINING OXIDOREDUCTASE YWQN-RELATED"/>
    <property type="match status" value="1"/>
</dbReference>
<dbReference type="EMBL" id="FNZK01000008">
    <property type="protein sequence ID" value="SEJ46904.1"/>
    <property type="molecule type" value="Genomic_DNA"/>
</dbReference>
<name>A0A1H6Z4K3_9FIRM</name>
<gene>
    <name evidence="4" type="ORF">SAMN05660742_10891</name>
</gene>
<dbReference type="InterPro" id="IPR051796">
    <property type="entry name" value="ISF_SsuE-like"/>
</dbReference>
<organism evidence="4 5">
    <name type="scientific">Propionispira arboris</name>
    <dbReference type="NCBI Taxonomy" id="84035"/>
    <lineage>
        <taxon>Bacteria</taxon>
        <taxon>Bacillati</taxon>
        <taxon>Bacillota</taxon>
        <taxon>Negativicutes</taxon>
        <taxon>Selenomonadales</taxon>
        <taxon>Selenomonadaceae</taxon>
        <taxon>Propionispira</taxon>
    </lineage>
</organism>
<evidence type="ECO:0000259" key="3">
    <source>
        <dbReference type="Pfam" id="PF03358"/>
    </source>
</evidence>
<protein>
    <submittedName>
        <fullName evidence="4">Multimeric flavodoxin WrbA</fullName>
    </submittedName>
</protein>
<dbReference type="AlphaFoldDB" id="A0A1H6Z4K3"/>
<keyword evidence="1" id="KW-0285">Flavoprotein</keyword>
<dbReference type="Proteomes" id="UP000199662">
    <property type="component" value="Unassembled WGS sequence"/>
</dbReference>
<proteinExistence type="predicted"/>
<keyword evidence="5" id="KW-1185">Reference proteome</keyword>
<evidence type="ECO:0000256" key="1">
    <source>
        <dbReference type="ARBA" id="ARBA00022630"/>
    </source>
</evidence>
<feature type="domain" description="NADPH-dependent FMN reductase-like" evidence="3">
    <location>
        <begin position="1"/>
        <end position="131"/>
    </location>
</feature>
<dbReference type="Pfam" id="PF03358">
    <property type="entry name" value="FMN_red"/>
    <property type="match status" value="1"/>
</dbReference>
<dbReference type="InterPro" id="IPR005025">
    <property type="entry name" value="FMN_Rdtase-like_dom"/>
</dbReference>
<dbReference type="Gene3D" id="3.40.50.360">
    <property type="match status" value="1"/>
</dbReference>
<dbReference type="SUPFAM" id="SSF52218">
    <property type="entry name" value="Flavoproteins"/>
    <property type="match status" value="1"/>
</dbReference>